<dbReference type="AlphaFoldDB" id="A0A0G1P9Z6"/>
<reference evidence="1 2" key="1">
    <citation type="journal article" date="2015" name="Nature">
        <title>rRNA introns, odd ribosomes, and small enigmatic genomes across a large radiation of phyla.</title>
        <authorList>
            <person name="Brown C.T."/>
            <person name="Hug L.A."/>
            <person name="Thomas B.C."/>
            <person name="Sharon I."/>
            <person name="Castelle C.J."/>
            <person name="Singh A."/>
            <person name="Wilkins M.J."/>
            <person name="Williams K.H."/>
            <person name="Banfield J.F."/>
        </authorList>
    </citation>
    <scope>NUCLEOTIDE SEQUENCE [LARGE SCALE GENOMIC DNA]</scope>
</reference>
<name>A0A0G1P9Z6_9BACT</name>
<dbReference type="EMBL" id="LCKS01000015">
    <property type="protein sequence ID" value="KKU02218.1"/>
    <property type="molecule type" value="Genomic_DNA"/>
</dbReference>
<organism evidence="1 2">
    <name type="scientific">Candidatus Amesbacteria bacterium GW2011_GWC2_45_19</name>
    <dbReference type="NCBI Taxonomy" id="1618366"/>
    <lineage>
        <taxon>Bacteria</taxon>
        <taxon>Candidatus Amesiibacteriota</taxon>
    </lineage>
</organism>
<gene>
    <name evidence="1" type="ORF">UX05_C0015G0029</name>
</gene>
<proteinExistence type="predicted"/>
<comment type="caution">
    <text evidence="1">The sequence shown here is derived from an EMBL/GenBank/DDBJ whole genome shotgun (WGS) entry which is preliminary data.</text>
</comment>
<sequence length="63" mass="7240">MSKKSRHTVEKYLVRQMRGDSIGTFGGVRPRGLERQLIPSLELLARRQKLTFENKGQSLARDV</sequence>
<protein>
    <submittedName>
        <fullName evidence="1">Uncharacterized protein</fullName>
    </submittedName>
</protein>
<evidence type="ECO:0000313" key="2">
    <source>
        <dbReference type="Proteomes" id="UP000034264"/>
    </source>
</evidence>
<dbReference type="Proteomes" id="UP000034264">
    <property type="component" value="Unassembled WGS sequence"/>
</dbReference>
<accession>A0A0G1P9Z6</accession>
<evidence type="ECO:0000313" key="1">
    <source>
        <dbReference type="EMBL" id="KKU02218.1"/>
    </source>
</evidence>